<comment type="function">
    <text evidence="8">ADP-binding subunit of the dihydroxyacetone kinase, which is responsible for the phosphoenolpyruvate (PEP)-dependent phosphorylation of dihydroxyacetone. DhaL-ADP is converted to DhaL-ATP via a phosphoryl group transfer from DhaM and transmits it to dihydroxyacetone binds to DhaK.</text>
</comment>
<keyword evidence="5" id="KW-0418">Kinase</keyword>
<dbReference type="KEGG" id="cmiu:B1H56_13195"/>
<sequence length="219" mass="22899">MITTKSLTKAFHEISICISKNVDKLTKLDQKCGDGDLGLSMSNGFYAVDTFLAASSEIDLGRILMQAANTLNEAAPSSLGTILAIGLSGMAKQLRGKKEISLSALTDAMQTGVQAIMKRAGSKAGEKTILDALIPAVDELKRYSNSNEERAYHAAAEAAAAGAEETANMLAVHGRAAYYGSQGIGCVDGGAVVGSLIFEAIAICASPNHKRKADVFQNE</sequence>
<dbReference type="STRING" id="626937.HMPREF3293_00677"/>
<evidence type="ECO:0000256" key="8">
    <source>
        <dbReference type="ARBA" id="ARBA00055771"/>
    </source>
</evidence>
<feature type="domain" description="DhaL" evidence="9">
    <location>
        <begin position="5"/>
        <end position="203"/>
    </location>
</feature>
<dbReference type="PANTHER" id="PTHR28629">
    <property type="entry name" value="TRIOKINASE/FMN CYCLASE"/>
    <property type="match status" value="1"/>
</dbReference>
<organism evidence="10 11">
    <name type="scientific">Christensenella minuta</name>
    <dbReference type="NCBI Taxonomy" id="626937"/>
    <lineage>
        <taxon>Bacteria</taxon>
        <taxon>Bacillati</taxon>
        <taxon>Bacillota</taxon>
        <taxon>Clostridia</taxon>
        <taxon>Christensenellales</taxon>
        <taxon>Christensenellaceae</taxon>
        <taxon>Christensenella</taxon>
    </lineage>
</organism>
<evidence type="ECO:0000256" key="1">
    <source>
        <dbReference type="ARBA" id="ARBA00001113"/>
    </source>
</evidence>
<evidence type="ECO:0000313" key="10">
    <source>
        <dbReference type="EMBL" id="KXK66458.1"/>
    </source>
</evidence>
<evidence type="ECO:0000256" key="7">
    <source>
        <dbReference type="ARBA" id="ARBA00046577"/>
    </source>
</evidence>
<evidence type="ECO:0000259" key="9">
    <source>
        <dbReference type="PROSITE" id="PS51480"/>
    </source>
</evidence>
<evidence type="ECO:0000256" key="3">
    <source>
        <dbReference type="ARBA" id="ARBA00012095"/>
    </source>
</evidence>
<comment type="catalytic activity">
    <reaction evidence="1">
        <text>dihydroxyacetone + phosphoenolpyruvate = dihydroxyacetone phosphate + pyruvate</text>
        <dbReference type="Rhea" id="RHEA:18381"/>
        <dbReference type="ChEBI" id="CHEBI:15361"/>
        <dbReference type="ChEBI" id="CHEBI:16016"/>
        <dbReference type="ChEBI" id="CHEBI:57642"/>
        <dbReference type="ChEBI" id="CHEBI:58702"/>
        <dbReference type="EC" id="2.7.1.121"/>
    </reaction>
</comment>
<dbReference type="PROSITE" id="PS51480">
    <property type="entry name" value="DHAL"/>
    <property type="match status" value="1"/>
</dbReference>
<evidence type="ECO:0000256" key="6">
    <source>
        <dbReference type="ARBA" id="ARBA00022798"/>
    </source>
</evidence>
<dbReference type="Gene3D" id="1.25.40.340">
    <property type="match status" value="1"/>
</dbReference>
<keyword evidence="4" id="KW-0808">Transferase</keyword>
<dbReference type="EMBL" id="LSZW01000043">
    <property type="protein sequence ID" value="KXK66458.1"/>
    <property type="molecule type" value="Genomic_DNA"/>
</dbReference>
<dbReference type="GO" id="GO:0019563">
    <property type="term" value="P:glycerol catabolic process"/>
    <property type="evidence" value="ECO:0007669"/>
    <property type="project" value="TreeGrafter"/>
</dbReference>
<gene>
    <name evidence="10" type="ORF">HMPREF3293_00677</name>
</gene>
<comment type="subunit">
    <text evidence="7">Homodimer. The dihydroxyacetone kinase complex is composed of a homodimer of DhaM, a homodimer of DhaK and the subunit DhaL.</text>
</comment>
<dbReference type="SUPFAM" id="SSF101473">
    <property type="entry name" value="DhaL-like"/>
    <property type="match status" value="1"/>
</dbReference>
<dbReference type="GO" id="GO:0005829">
    <property type="term" value="C:cytosol"/>
    <property type="evidence" value="ECO:0007669"/>
    <property type="project" value="TreeGrafter"/>
</dbReference>
<evidence type="ECO:0000313" key="11">
    <source>
        <dbReference type="Proteomes" id="UP000070366"/>
    </source>
</evidence>
<dbReference type="PATRIC" id="fig|626937.4.peg.668"/>
<dbReference type="InterPro" id="IPR004007">
    <property type="entry name" value="DhaL_dom"/>
</dbReference>
<dbReference type="InterPro" id="IPR036117">
    <property type="entry name" value="DhaL_dom_sf"/>
</dbReference>
<comment type="pathway">
    <text evidence="2">Polyol metabolism; glycerol degradation.</text>
</comment>
<dbReference type="Proteomes" id="UP000070366">
    <property type="component" value="Unassembled WGS sequence"/>
</dbReference>
<name>A0A136Q708_9FIRM</name>
<reference evidence="10 11" key="1">
    <citation type="submission" date="2016-02" db="EMBL/GenBank/DDBJ databases">
        <authorList>
            <person name="Wen L."/>
            <person name="He K."/>
            <person name="Yang H."/>
        </authorList>
    </citation>
    <scope>NUCLEOTIDE SEQUENCE [LARGE SCALE GENOMIC DNA]</scope>
    <source>
        <strain evidence="10 11">DSM 22607</strain>
    </source>
</reference>
<dbReference type="RefSeq" id="WP_066523609.1">
    <property type="nucleotide sequence ID" value="NZ_CABMOF010000025.1"/>
</dbReference>
<dbReference type="PANTHER" id="PTHR28629:SF4">
    <property type="entry name" value="TRIOKINASE_FMN CYCLASE"/>
    <property type="match status" value="1"/>
</dbReference>
<dbReference type="FunFam" id="1.25.40.340:FF:000002">
    <property type="entry name" value="Dihydroxyacetone kinase, L subunit"/>
    <property type="match status" value="1"/>
</dbReference>
<dbReference type="InterPro" id="IPR050861">
    <property type="entry name" value="Dihydroxyacetone_Kinase"/>
</dbReference>
<dbReference type="OrthoDB" id="9800291at2"/>
<proteinExistence type="predicted"/>
<dbReference type="GO" id="GO:0004371">
    <property type="term" value="F:glycerone kinase activity"/>
    <property type="evidence" value="ECO:0007669"/>
    <property type="project" value="InterPro"/>
</dbReference>
<evidence type="ECO:0000256" key="4">
    <source>
        <dbReference type="ARBA" id="ARBA00022679"/>
    </source>
</evidence>
<keyword evidence="11" id="KW-1185">Reference proteome</keyword>
<dbReference type="Pfam" id="PF02734">
    <property type="entry name" value="Dak2"/>
    <property type="match status" value="1"/>
</dbReference>
<protein>
    <recommendedName>
        <fullName evidence="3">phosphoenolpyruvate--glycerone phosphotransferase</fullName>
        <ecNumber evidence="3">2.7.1.121</ecNumber>
    </recommendedName>
</protein>
<evidence type="ECO:0000256" key="2">
    <source>
        <dbReference type="ARBA" id="ARBA00004745"/>
    </source>
</evidence>
<keyword evidence="6" id="KW-0319">Glycerol metabolism</keyword>
<comment type="caution">
    <text evidence="10">The sequence shown here is derived from an EMBL/GenBank/DDBJ whole genome shotgun (WGS) entry which is preliminary data.</text>
</comment>
<accession>A0A136Q708</accession>
<dbReference type="EC" id="2.7.1.121" evidence="3"/>
<dbReference type="AlphaFoldDB" id="A0A136Q708"/>
<dbReference type="SMART" id="SM01120">
    <property type="entry name" value="Dak2"/>
    <property type="match status" value="1"/>
</dbReference>
<dbReference type="GO" id="GO:0047324">
    <property type="term" value="F:phosphoenolpyruvate-glycerone phosphotransferase activity"/>
    <property type="evidence" value="ECO:0007669"/>
    <property type="project" value="UniProtKB-EC"/>
</dbReference>
<evidence type="ECO:0000256" key="5">
    <source>
        <dbReference type="ARBA" id="ARBA00022777"/>
    </source>
</evidence>